<dbReference type="AlphaFoldDB" id="A0AA88A9M7"/>
<name>A0AA88A9M7_FICCA</name>
<dbReference type="EMBL" id="BTGU01000028">
    <property type="protein sequence ID" value="GMN48484.1"/>
    <property type="molecule type" value="Genomic_DNA"/>
</dbReference>
<reference evidence="1" key="1">
    <citation type="submission" date="2023-07" db="EMBL/GenBank/DDBJ databases">
        <title>draft genome sequence of fig (Ficus carica).</title>
        <authorList>
            <person name="Takahashi T."/>
            <person name="Nishimura K."/>
        </authorList>
    </citation>
    <scope>NUCLEOTIDE SEQUENCE</scope>
</reference>
<accession>A0AA88A9M7</accession>
<evidence type="ECO:0000313" key="2">
    <source>
        <dbReference type="Proteomes" id="UP001187192"/>
    </source>
</evidence>
<dbReference type="Proteomes" id="UP001187192">
    <property type="component" value="Unassembled WGS sequence"/>
</dbReference>
<keyword evidence="2" id="KW-1185">Reference proteome</keyword>
<evidence type="ECO:0000313" key="1">
    <source>
        <dbReference type="EMBL" id="GMN48484.1"/>
    </source>
</evidence>
<organism evidence="1 2">
    <name type="scientific">Ficus carica</name>
    <name type="common">Common fig</name>
    <dbReference type="NCBI Taxonomy" id="3494"/>
    <lineage>
        <taxon>Eukaryota</taxon>
        <taxon>Viridiplantae</taxon>
        <taxon>Streptophyta</taxon>
        <taxon>Embryophyta</taxon>
        <taxon>Tracheophyta</taxon>
        <taxon>Spermatophyta</taxon>
        <taxon>Magnoliopsida</taxon>
        <taxon>eudicotyledons</taxon>
        <taxon>Gunneridae</taxon>
        <taxon>Pentapetalae</taxon>
        <taxon>rosids</taxon>
        <taxon>fabids</taxon>
        <taxon>Rosales</taxon>
        <taxon>Moraceae</taxon>
        <taxon>Ficeae</taxon>
        <taxon>Ficus</taxon>
    </lineage>
</organism>
<sequence>MQCVAKGMRCGKMVEVLLWGDVGWSAEHRSLSDAVSISEAQLLAIKDVGP</sequence>
<protein>
    <submittedName>
        <fullName evidence="1">Uncharacterized protein</fullName>
    </submittedName>
</protein>
<proteinExistence type="predicted"/>
<comment type="caution">
    <text evidence="1">The sequence shown here is derived from an EMBL/GenBank/DDBJ whole genome shotgun (WGS) entry which is preliminary data.</text>
</comment>
<gene>
    <name evidence="1" type="ORF">TIFTF001_017659</name>
</gene>